<dbReference type="InterPro" id="IPR004000">
    <property type="entry name" value="Actin"/>
</dbReference>
<dbReference type="AlphaFoldDB" id="A0A0L0S745"/>
<reference evidence="4" key="2">
    <citation type="submission" date="2009-11" db="EMBL/GenBank/DDBJ databases">
        <title>The Genome Sequence of Allomyces macrogynus strain ATCC 38327.</title>
        <authorList>
            <consortium name="The Broad Institute Genome Sequencing Platform"/>
            <person name="Russ C."/>
            <person name="Cuomo C."/>
            <person name="Shea T."/>
            <person name="Young S.K."/>
            <person name="Zeng Q."/>
            <person name="Koehrsen M."/>
            <person name="Haas B."/>
            <person name="Borodovsky M."/>
            <person name="Guigo R."/>
            <person name="Alvarado L."/>
            <person name="Berlin A."/>
            <person name="Borenstein D."/>
            <person name="Chen Z."/>
            <person name="Engels R."/>
            <person name="Freedman E."/>
            <person name="Gellesch M."/>
            <person name="Goldberg J."/>
            <person name="Griggs A."/>
            <person name="Gujja S."/>
            <person name="Heiman D."/>
            <person name="Hepburn T."/>
            <person name="Howarth C."/>
            <person name="Jen D."/>
            <person name="Larson L."/>
            <person name="Lewis B."/>
            <person name="Mehta T."/>
            <person name="Park D."/>
            <person name="Pearson M."/>
            <person name="Roberts A."/>
            <person name="Saif S."/>
            <person name="Shenoy N."/>
            <person name="Sisk P."/>
            <person name="Stolte C."/>
            <person name="Sykes S."/>
            <person name="Walk T."/>
            <person name="White J."/>
            <person name="Yandava C."/>
            <person name="Burger G."/>
            <person name="Gray M.W."/>
            <person name="Holland P.W.H."/>
            <person name="King N."/>
            <person name="Lang F.B.F."/>
            <person name="Roger A.J."/>
            <person name="Ruiz-Trillo I."/>
            <person name="Lander E."/>
            <person name="Nusbaum C."/>
        </authorList>
    </citation>
    <scope>NUCLEOTIDE SEQUENCE [LARGE SCALE GENOMIC DNA]</scope>
    <source>
        <strain evidence="4">ATCC 38327</strain>
    </source>
</reference>
<dbReference type="InterPro" id="IPR043129">
    <property type="entry name" value="ATPase_NBD"/>
</dbReference>
<evidence type="ECO:0000256" key="2">
    <source>
        <dbReference type="SAM" id="MobiDB-lite"/>
    </source>
</evidence>
<dbReference type="Pfam" id="PF00022">
    <property type="entry name" value="Actin"/>
    <property type="match status" value="2"/>
</dbReference>
<dbReference type="Proteomes" id="UP000054350">
    <property type="component" value="Unassembled WGS sequence"/>
</dbReference>
<dbReference type="OMA" id="YERICRM"/>
<dbReference type="PANTHER" id="PTHR11937">
    <property type="entry name" value="ACTIN"/>
    <property type="match status" value="1"/>
</dbReference>
<dbReference type="EMBL" id="GG745332">
    <property type="protein sequence ID" value="KNE58149.1"/>
    <property type="molecule type" value="Genomic_DNA"/>
</dbReference>
<sequence length="409" mass="42760">MALNKEERYVFLSPGSAGTLAGPTSALEPKCKRYPFDRSEDRPAPIDRGLVQDWDALGQHWSSVLTDHLGISKAQGDHPIFLLVPMAWKKSDVERAAKILFETYRIPGLALAPEPVAALLGANAVTGLVVDIGFTTTTVTPIVETNAIRHAAQIVPVGTSDMIARLQALCASKQPDLNVDAAVALAALKSKLLDATPPSAPLTASSSAAAASKKAAPPTTSSLLAELTASSNSAGASSADDQSSQPSSPADSGPNHASIAAKIDPILRRQAVDDVLFTGAAKSLVDAMAAAVAAVEPAVRASVLDAVLLTGGGGALIANLKERVQLEYVQQYLPVSTRAGEYQPREVTFRGLPEYLEAYQDHVEWAAYLGGSLLAKLMFPDTKSFVLRDEFDAGGASVVHTKAFGGISV</sequence>
<organism evidence="3 4">
    <name type="scientific">Allomyces macrogynus (strain ATCC 38327)</name>
    <name type="common">Allomyces javanicus var. macrogynus</name>
    <dbReference type="NCBI Taxonomy" id="578462"/>
    <lineage>
        <taxon>Eukaryota</taxon>
        <taxon>Fungi</taxon>
        <taxon>Fungi incertae sedis</taxon>
        <taxon>Blastocladiomycota</taxon>
        <taxon>Blastocladiomycetes</taxon>
        <taxon>Blastocladiales</taxon>
        <taxon>Blastocladiaceae</taxon>
        <taxon>Allomyces</taxon>
    </lineage>
</organism>
<evidence type="ECO:0000256" key="1">
    <source>
        <dbReference type="RuleBase" id="RU000487"/>
    </source>
</evidence>
<keyword evidence="4" id="KW-1185">Reference proteome</keyword>
<name>A0A0L0S745_ALLM3</name>
<dbReference type="CDD" id="cd10208">
    <property type="entry name" value="ASKHA_NBD_ScArp9-like"/>
    <property type="match status" value="1"/>
</dbReference>
<accession>A0A0L0S745</accession>
<dbReference type="VEuPathDB" id="FungiDB:AMAG_04964"/>
<evidence type="ECO:0000313" key="3">
    <source>
        <dbReference type="EMBL" id="KNE58149.1"/>
    </source>
</evidence>
<dbReference type="OrthoDB" id="74201at2759"/>
<evidence type="ECO:0000313" key="4">
    <source>
        <dbReference type="Proteomes" id="UP000054350"/>
    </source>
</evidence>
<dbReference type="Gene3D" id="3.30.420.40">
    <property type="match status" value="3"/>
</dbReference>
<dbReference type="SUPFAM" id="SSF53067">
    <property type="entry name" value="Actin-like ATPase domain"/>
    <property type="match status" value="2"/>
</dbReference>
<dbReference type="eggNOG" id="KOG0676">
    <property type="taxonomic scope" value="Eukaryota"/>
</dbReference>
<protein>
    <recommendedName>
        <fullName evidence="5">Actin-like ATPase domain-containing protein</fullName>
    </recommendedName>
</protein>
<dbReference type="STRING" id="578462.A0A0L0S745"/>
<proteinExistence type="inferred from homology"/>
<reference evidence="3 4" key="1">
    <citation type="submission" date="2009-11" db="EMBL/GenBank/DDBJ databases">
        <title>Annotation of Allomyces macrogynus ATCC 38327.</title>
        <authorList>
            <consortium name="The Broad Institute Genome Sequencing Platform"/>
            <person name="Russ C."/>
            <person name="Cuomo C."/>
            <person name="Burger G."/>
            <person name="Gray M.W."/>
            <person name="Holland P.W.H."/>
            <person name="King N."/>
            <person name="Lang F.B.F."/>
            <person name="Roger A.J."/>
            <person name="Ruiz-Trillo I."/>
            <person name="Young S.K."/>
            <person name="Zeng Q."/>
            <person name="Gargeya S."/>
            <person name="Fitzgerald M."/>
            <person name="Haas B."/>
            <person name="Abouelleil A."/>
            <person name="Alvarado L."/>
            <person name="Arachchi H.M."/>
            <person name="Berlin A."/>
            <person name="Chapman S.B."/>
            <person name="Gearin G."/>
            <person name="Goldberg J."/>
            <person name="Griggs A."/>
            <person name="Gujja S."/>
            <person name="Hansen M."/>
            <person name="Heiman D."/>
            <person name="Howarth C."/>
            <person name="Larimer J."/>
            <person name="Lui A."/>
            <person name="MacDonald P.J.P."/>
            <person name="McCowen C."/>
            <person name="Montmayeur A."/>
            <person name="Murphy C."/>
            <person name="Neiman D."/>
            <person name="Pearson M."/>
            <person name="Priest M."/>
            <person name="Roberts A."/>
            <person name="Saif S."/>
            <person name="Shea T."/>
            <person name="Sisk P."/>
            <person name="Stolte C."/>
            <person name="Sykes S."/>
            <person name="Wortman J."/>
            <person name="Nusbaum C."/>
            <person name="Birren B."/>
        </authorList>
    </citation>
    <scope>NUCLEOTIDE SEQUENCE [LARGE SCALE GENOMIC DNA]</scope>
    <source>
        <strain evidence="3 4">ATCC 38327</strain>
    </source>
</reference>
<feature type="region of interest" description="Disordered" evidence="2">
    <location>
        <begin position="233"/>
        <end position="256"/>
    </location>
</feature>
<comment type="similarity">
    <text evidence="1">Belongs to the actin family.</text>
</comment>
<feature type="compositionally biased region" description="Low complexity" evidence="2">
    <location>
        <begin position="233"/>
        <end position="254"/>
    </location>
</feature>
<dbReference type="SMART" id="SM00268">
    <property type="entry name" value="ACTIN"/>
    <property type="match status" value="1"/>
</dbReference>
<evidence type="ECO:0008006" key="5">
    <source>
        <dbReference type="Google" id="ProtNLM"/>
    </source>
</evidence>
<gene>
    <name evidence="3" type="ORF">AMAG_04964</name>
</gene>